<dbReference type="InterPro" id="IPR036322">
    <property type="entry name" value="WD40_repeat_dom_sf"/>
</dbReference>
<dbReference type="PANTHER" id="PTHR19847:SF7">
    <property type="entry name" value="DDB1- AND CUL4-ASSOCIATED FACTOR 11"/>
    <property type="match status" value="1"/>
</dbReference>
<feature type="repeat" description="WD" evidence="3">
    <location>
        <begin position="233"/>
        <end position="265"/>
    </location>
</feature>
<dbReference type="InterPro" id="IPR015943">
    <property type="entry name" value="WD40/YVTN_repeat-like_dom_sf"/>
</dbReference>
<dbReference type="GO" id="GO:0080008">
    <property type="term" value="C:Cul4-RING E3 ubiquitin ligase complex"/>
    <property type="evidence" value="ECO:0007669"/>
    <property type="project" value="TreeGrafter"/>
</dbReference>
<keyword evidence="2" id="KW-0677">Repeat</keyword>
<evidence type="ECO:0000256" key="2">
    <source>
        <dbReference type="ARBA" id="ARBA00022737"/>
    </source>
</evidence>
<dbReference type="Pfam" id="PF00400">
    <property type="entry name" value="WD40"/>
    <property type="match status" value="5"/>
</dbReference>
<feature type="repeat" description="WD" evidence="3">
    <location>
        <begin position="336"/>
        <end position="361"/>
    </location>
</feature>
<dbReference type="PRINTS" id="PR00320">
    <property type="entry name" value="GPROTEINBRPT"/>
</dbReference>
<dbReference type="InterPro" id="IPR051859">
    <property type="entry name" value="DCAF"/>
</dbReference>
<dbReference type="PROSITE" id="PS50082">
    <property type="entry name" value="WD_REPEATS_2"/>
    <property type="match status" value="2"/>
</dbReference>
<dbReference type="GO" id="GO:0043161">
    <property type="term" value="P:proteasome-mediated ubiquitin-dependent protein catabolic process"/>
    <property type="evidence" value="ECO:0007669"/>
    <property type="project" value="TreeGrafter"/>
</dbReference>
<dbReference type="KEGG" id="mis:MICPUN_67838"/>
<protein>
    <submittedName>
        <fullName evidence="5">Uncharacterized protein</fullName>
    </submittedName>
</protein>
<organism evidence="5 6">
    <name type="scientific">Micromonas commoda (strain RCC299 / NOUM17 / CCMP2709)</name>
    <name type="common">Picoplanktonic green alga</name>
    <dbReference type="NCBI Taxonomy" id="296587"/>
    <lineage>
        <taxon>Eukaryota</taxon>
        <taxon>Viridiplantae</taxon>
        <taxon>Chlorophyta</taxon>
        <taxon>Mamiellophyceae</taxon>
        <taxon>Mamiellales</taxon>
        <taxon>Mamiellaceae</taxon>
        <taxon>Micromonas</taxon>
    </lineage>
</organism>
<gene>
    <name evidence="5" type="ORF">MICPUN_67838</name>
</gene>
<dbReference type="OMA" id="EHTFPQM"/>
<dbReference type="FunCoup" id="C1E2T0">
    <property type="interactions" value="1483"/>
</dbReference>
<dbReference type="eggNOG" id="KOG0266">
    <property type="taxonomic scope" value="Eukaryota"/>
</dbReference>
<accession>C1E2T0</accession>
<keyword evidence="1 3" id="KW-0853">WD repeat</keyword>
<dbReference type="InterPro" id="IPR001680">
    <property type="entry name" value="WD40_rpt"/>
</dbReference>
<name>C1E2T0_MICCC</name>
<feature type="compositionally biased region" description="Polar residues" evidence="4">
    <location>
        <begin position="108"/>
        <end position="127"/>
    </location>
</feature>
<dbReference type="AlphaFoldDB" id="C1E2T0"/>
<keyword evidence="6" id="KW-1185">Reference proteome</keyword>
<dbReference type="SUPFAM" id="SSF50978">
    <property type="entry name" value="WD40 repeat-like"/>
    <property type="match status" value="1"/>
</dbReference>
<dbReference type="STRING" id="296587.C1E2T0"/>
<dbReference type="Gene3D" id="2.130.10.10">
    <property type="entry name" value="YVTN repeat-like/Quinoprotein amine dehydrogenase"/>
    <property type="match status" value="3"/>
</dbReference>
<evidence type="ECO:0000256" key="1">
    <source>
        <dbReference type="ARBA" id="ARBA00022574"/>
    </source>
</evidence>
<evidence type="ECO:0000256" key="4">
    <source>
        <dbReference type="SAM" id="MobiDB-lite"/>
    </source>
</evidence>
<dbReference type="Proteomes" id="UP000002009">
    <property type="component" value="Chromosome 3"/>
</dbReference>
<dbReference type="OrthoDB" id="63070at2759"/>
<proteinExistence type="predicted"/>
<dbReference type="GeneID" id="8242328"/>
<sequence length="392" mass="42884">SKYVPCVHPKLVDALGSRAYCGRFSRSGNVFAVACQDRRIHVYDTSNDAWGVRGVVNARALRWTVTDCAVSPVDESILFYASITPYVHLARVPDSSTPDSPGGGSNAGRRTTSGGTQTPHSDSTPHQSLEIGRGFASPGLERDGVFGVWSCRWSSDGTTLLCGTSDAAACVHDVERDVTVVRHKAHDGDVNAVAWANGGDGGDTNVYFTGSDDCVVKAWDTRAAPRCGPVGVFLGHTEGVTHVDSRDDGRHLLSNGKDQTVRVWDSRRAWSNEDAAAWCRRRPIPVWSWDYRFMAYPASEEKTTFRAKRALQTLRGHRVDQTLIRAYFSPRSTTGGRYVYSGSGDGAVCFWDLQTGELVAKTRGALVRDCAWHPFKPRLVSVAWDGAVVQWD</sequence>
<dbReference type="SMART" id="SM00320">
    <property type="entry name" value="WD40"/>
    <property type="match status" value="6"/>
</dbReference>
<dbReference type="InterPro" id="IPR020472">
    <property type="entry name" value="WD40_PAC1"/>
</dbReference>
<evidence type="ECO:0000313" key="6">
    <source>
        <dbReference type="Proteomes" id="UP000002009"/>
    </source>
</evidence>
<dbReference type="PROSITE" id="PS50294">
    <property type="entry name" value="WD_REPEATS_REGION"/>
    <property type="match status" value="1"/>
</dbReference>
<dbReference type="EMBL" id="CP001324">
    <property type="protein sequence ID" value="ACO62397.1"/>
    <property type="molecule type" value="Genomic_DNA"/>
</dbReference>
<evidence type="ECO:0000256" key="3">
    <source>
        <dbReference type="PROSITE-ProRule" id="PRU00221"/>
    </source>
</evidence>
<dbReference type="InParanoid" id="C1E2T0"/>
<feature type="non-terminal residue" evidence="5">
    <location>
        <position position="392"/>
    </location>
</feature>
<dbReference type="PANTHER" id="PTHR19847">
    <property type="entry name" value="DDB1- AND CUL4-ASSOCIATED FACTOR 11"/>
    <property type="match status" value="1"/>
</dbReference>
<feature type="region of interest" description="Disordered" evidence="4">
    <location>
        <begin position="93"/>
        <end position="134"/>
    </location>
</feature>
<feature type="non-terminal residue" evidence="5">
    <location>
        <position position="1"/>
    </location>
</feature>
<reference evidence="5 6" key="1">
    <citation type="journal article" date="2009" name="Science">
        <title>Green evolution and dynamic adaptations revealed by genomes of the marine picoeukaryotes Micromonas.</title>
        <authorList>
            <person name="Worden A.Z."/>
            <person name="Lee J.H."/>
            <person name="Mock T."/>
            <person name="Rouze P."/>
            <person name="Simmons M.P."/>
            <person name="Aerts A.L."/>
            <person name="Allen A.E."/>
            <person name="Cuvelier M.L."/>
            <person name="Derelle E."/>
            <person name="Everett M.V."/>
            <person name="Foulon E."/>
            <person name="Grimwood J."/>
            <person name="Gundlach H."/>
            <person name="Henrissat B."/>
            <person name="Napoli C."/>
            <person name="McDonald S.M."/>
            <person name="Parker M.S."/>
            <person name="Rombauts S."/>
            <person name="Salamov A."/>
            <person name="Von Dassow P."/>
            <person name="Badger J.H."/>
            <person name="Coutinho P.M."/>
            <person name="Demir E."/>
            <person name="Dubchak I."/>
            <person name="Gentemann C."/>
            <person name="Eikrem W."/>
            <person name="Gready J.E."/>
            <person name="John U."/>
            <person name="Lanier W."/>
            <person name="Lindquist E.A."/>
            <person name="Lucas S."/>
            <person name="Mayer K.F."/>
            <person name="Moreau H."/>
            <person name="Not F."/>
            <person name="Otillar R."/>
            <person name="Panaud O."/>
            <person name="Pangilinan J."/>
            <person name="Paulsen I."/>
            <person name="Piegu B."/>
            <person name="Poliakov A."/>
            <person name="Robbens S."/>
            <person name="Schmutz J."/>
            <person name="Toulza E."/>
            <person name="Wyss T."/>
            <person name="Zelensky A."/>
            <person name="Zhou K."/>
            <person name="Armbrust E.V."/>
            <person name="Bhattacharya D."/>
            <person name="Goodenough U.W."/>
            <person name="Van de Peer Y."/>
            <person name="Grigoriev I.V."/>
        </authorList>
    </citation>
    <scope>NUCLEOTIDE SEQUENCE [LARGE SCALE GENOMIC DNA]</scope>
    <source>
        <strain evidence="6">RCC299 / NOUM17</strain>
    </source>
</reference>
<evidence type="ECO:0000313" key="5">
    <source>
        <dbReference type="EMBL" id="ACO62397.1"/>
    </source>
</evidence>
<dbReference type="RefSeq" id="XP_002501139.1">
    <property type="nucleotide sequence ID" value="XM_002501093.1"/>
</dbReference>